<sequence length="155" mass="17620">MARKTSSARPDTQLRSRKDRTTNRIEIPLSSKRRRYVPGSGPPLQRISILPPEDSTAYIVERILLPSLGHAADGKPLPKRMTYIIGWRDLPAARHLVPAMKILNYVSPRALEEWESNREVELAEDRRKQADEKDVGEKQGWPPAYIKTGSPTIKD</sequence>
<dbReference type="RefSeq" id="XP_044720290.1">
    <property type="nucleotide sequence ID" value="XM_044863758.1"/>
</dbReference>
<dbReference type="AlphaFoldDB" id="A0A9P8MWQ9"/>
<evidence type="ECO:0000313" key="3">
    <source>
        <dbReference type="Proteomes" id="UP000824596"/>
    </source>
</evidence>
<feature type="compositionally biased region" description="Basic and acidic residues" evidence="1">
    <location>
        <begin position="116"/>
        <end position="137"/>
    </location>
</feature>
<feature type="compositionally biased region" description="Polar residues" evidence="1">
    <location>
        <begin position="1"/>
        <end position="10"/>
    </location>
</feature>
<comment type="caution">
    <text evidence="2">The sequence shown here is derived from an EMBL/GenBank/DDBJ whole genome shotgun (WGS) entry which is preliminary data.</text>
</comment>
<evidence type="ECO:0000256" key="1">
    <source>
        <dbReference type="SAM" id="MobiDB-lite"/>
    </source>
</evidence>
<dbReference type="Proteomes" id="UP000824596">
    <property type="component" value="Unassembled WGS sequence"/>
</dbReference>
<organism evidence="2 3">
    <name type="scientific">Hirsutella rhossiliensis</name>
    <dbReference type="NCBI Taxonomy" id="111463"/>
    <lineage>
        <taxon>Eukaryota</taxon>
        <taxon>Fungi</taxon>
        <taxon>Dikarya</taxon>
        <taxon>Ascomycota</taxon>
        <taxon>Pezizomycotina</taxon>
        <taxon>Sordariomycetes</taxon>
        <taxon>Hypocreomycetidae</taxon>
        <taxon>Hypocreales</taxon>
        <taxon>Ophiocordycipitaceae</taxon>
        <taxon>Hirsutella</taxon>
    </lineage>
</organism>
<dbReference type="OrthoDB" id="3543857at2759"/>
<feature type="region of interest" description="Disordered" evidence="1">
    <location>
        <begin position="116"/>
        <end position="155"/>
    </location>
</feature>
<reference evidence="2" key="1">
    <citation type="submission" date="2021-09" db="EMBL/GenBank/DDBJ databases">
        <title>A high-quality genome of the endoparasitic fungus Hirsutella rhossiliensis with a comparison of Hirsutella genomes reveals transposable elements contributing to genome size variation.</title>
        <authorList>
            <person name="Lin R."/>
            <person name="Jiao Y."/>
            <person name="Sun X."/>
            <person name="Ling J."/>
            <person name="Xie B."/>
            <person name="Cheng X."/>
        </authorList>
    </citation>
    <scope>NUCLEOTIDE SEQUENCE</scope>
    <source>
        <strain evidence="2">HR02</strain>
    </source>
</reference>
<gene>
    <name evidence="2" type="ORF">HRG_05287</name>
</gene>
<feature type="region of interest" description="Disordered" evidence="1">
    <location>
        <begin position="1"/>
        <end position="40"/>
    </location>
</feature>
<name>A0A9P8MWQ9_9HYPO</name>
<proteinExistence type="predicted"/>
<dbReference type="EMBL" id="JAIZPD010000005">
    <property type="protein sequence ID" value="KAH0962777.1"/>
    <property type="molecule type" value="Genomic_DNA"/>
</dbReference>
<dbReference type="GeneID" id="68354416"/>
<evidence type="ECO:0008006" key="4">
    <source>
        <dbReference type="Google" id="ProtNLM"/>
    </source>
</evidence>
<feature type="compositionally biased region" description="Basic and acidic residues" evidence="1">
    <location>
        <begin position="12"/>
        <end position="23"/>
    </location>
</feature>
<keyword evidence="3" id="KW-1185">Reference proteome</keyword>
<evidence type="ECO:0000313" key="2">
    <source>
        <dbReference type="EMBL" id="KAH0962777.1"/>
    </source>
</evidence>
<accession>A0A9P8MWQ9</accession>
<protein>
    <recommendedName>
        <fullName evidence="4">Chromo domain-containing protein</fullName>
    </recommendedName>
</protein>